<dbReference type="GO" id="GO:0032040">
    <property type="term" value="C:small-subunit processome"/>
    <property type="evidence" value="ECO:0007669"/>
    <property type="project" value="TreeGrafter"/>
</dbReference>
<feature type="region of interest" description="Disordered" evidence="2">
    <location>
        <begin position="292"/>
        <end position="377"/>
    </location>
</feature>
<dbReference type="PANTHER" id="PTHR12455">
    <property type="entry name" value="NUCLEOLAR COMPLEX PROTEIN 4"/>
    <property type="match status" value="1"/>
</dbReference>
<evidence type="ECO:0000259" key="3">
    <source>
        <dbReference type="Pfam" id="PF03914"/>
    </source>
</evidence>
<name>A0AAN6GSL4_9BASI</name>
<feature type="region of interest" description="Disordered" evidence="2">
    <location>
        <begin position="743"/>
        <end position="776"/>
    </location>
</feature>
<feature type="region of interest" description="Disordered" evidence="2">
    <location>
        <begin position="797"/>
        <end position="823"/>
    </location>
</feature>
<dbReference type="GO" id="GO:0042254">
    <property type="term" value="P:ribosome biogenesis"/>
    <property type="evidence" value="ECO:0007669"/>
    <property type="project" value="InterPro"/>
</dbReference>
<gene>
    <name evidence="4" type="primary">NOC4</name>
    <name evidence="4" type="ORF">OC846_003083</name>
</gene>
<evidence type="ECO:0000313" key="5">
    <source>
        <dbReference type="Proteomes" id="UP001176517"/>
    </source>
</evidence>
<dbReference type="EMBL" id="JAPDMZ010000069">
    <property type="protein sequence ID" value="KAK0551999.1"/>
    <property type="molecule type" value="Genomic_DNA"/>
</dbReference>
<comment type="caution">
    <text evidence="4">The sequence shown here is derived from an EMBL/GenBank/DDBJ whole genome shotgun (WGS) entry which is preliminary data.</text>
</comment>
<accession>A0AAN6GSL4</accession>
<evidence type="ECO:0000313" key="4">
    <source>
        <dbReference type="EMBL" id="KAK0551999.1"/>
    </source>
</evidence>
<reference evidence="4" key="1">
    <citation type="journal article" date="2023" name="PhytoFront">
        <title>Draft Genome Resources of Seven Strains of Tilletia horrida, Causal Agent of Kernel Smut of Rice.</title>
        <authorList>
            <person name="Khanal S."/>
            <person name="Antony Babu S."/>
            <person name="Zhou X.G."/>
        </authorList>
    </citation>
    <scope>NUCLEOTIDE SEQUENCE</scope>
    <source>
        <strain evidence="4">TX6</strain>
    </source>
</reference>
<evidence type="ECO:0000256" key="1">
    <source>
        <dbReference type="ARBA" id="ARBA00007797"/>
    </source>
</evidence>
<organism evidence="4 5">
    <name type="scientific">Tilletia horrida</name>
    <dbReference type="NCBI Taxonomy" id="155126"/>
    <lineage>
        <taxon>Eukaryota</taxon>
        <taxon>Fungi</taxon>
        <taxon>Dikarya</taxon>
        <taxon>Basidiomycota</taxon>
        <taxon>Ustilaginomycotina</taxon>
        <taxon>Exobasidiomycetes</taxon>
        <taxon>Tilletiales</taxon>
        <taxon>Tilletiaceae</taxon>
        <taxon>Tilletia</taxon>
    </lineage>
</organism>
<dbReference type="GO" id="GO:0030692">
    <property type="term" value="C:Noc4p-Nop14p complex"/>
    <property type="evidence" value="ECO:0007669"/>
    <property type="project" value="TreeGrafter"/>
</dbReference>
<proteinExistence type="inferred from homology"/>
<dbReference type="InterPro" id="IPR027193">
    <property type="entry name" value="Noc4"/>
</dbReference>
<evidence type="ECO:0000256" key="2">
    <source>
        <dbReference type="SAM" id="MobiDB-lite"/>
    </source>
</evidence>
<dbReference type="PANTHER" id="PTHR12455:SF0">
    <property type="entry name" value="NUCLEOLAR COMPLEX PROTEIN 4 HOMOLOG"/>
    <property type="match status" value="1"/>
</dbReference>
<comment type="similarity">
    <text evidence="1">Belongs to the CBF/MAK21 family.</text>
</comment>
<dbReference type="Proteomes" id="UP001176517">
    <property type="component" value="Unassembled WGS sequence"/>
</dbReference>
<feature type="compositionally biased region" description="Acidic residues" evidence="2">
    <location>
        <begin position="327"/>
        <end position="342"/>
    </location>
</feature>
<sequence>MSKAKKTAGGGGDVLSQVQTLQQALASSTDLNPLTDLIDLAASLGSKTSNDVKALDRALLVLGHALASLVFPSAKKDKRLLLFPDQVDADGILTSASLPKSISSTLSTAELQVSDWVKDQWNATVHLLCALTAHQDEGIRATALRQLLVLQLAASNVLSSHLGAASDDGEADQAESARWAPSPWRATVLAVTAGAPLSLRAGTKALQRHEKVHLDVYALFLEELAEKYDDARYAFLKELRAILVNPPQSATTSHNSFRSNALAVLINLTAVPSEQGHLNAFYVPALAKPGSAKKKKGKAKANGTGKAKAGGKDDEEEEDAPKPGQEGFDDMEDWFSDSDEEGQGTKSSGSTKGGGTTGLGKMARDQRAKRKRKSALPLSEAVHDLTAQKGAFANAWLALMLPRAQPQRSNGSSSISFAAATPIGGPLSTAQTHQILLVLHTQILPHFSRPNLVHEFLVDCLNRGHTDAARVVLGESSGSLEAVAESEGVNAATALLALHGLYTLIIVHNLDYPDFFKRLYALMLYTPHLLHMRYRSRFLRLLETFMSSSLLPAALVASFAKRLSRMALRASPAAAVCIIPLVWNLLKKHKNCLGLIHRDFGEDRLSQGPAGLPDPFDALESDPLKTGALDSSLWELAALGAAQAALQRQGVDTSASSGGTAHYLHSTSTLSRILAEPFLKERYDLDDFLDITYGTLFENESSRILDKATAKGDADQRRKAKPIPTPAVRATLGDVQLERFERERTLEKEREQARKRVAEEGAENEPVAQTVPEASAAQAATAPVGLGFRGFSTPVVRAKRRKQAKDASTGSESKSGPETHDVMDLWLF</sequence>
<keyword evidence="5" id="KW-1185">Reference proteome</keyword>
<feature type="domain" description="CCAAT-binding factor" evidence="3">
    <location>
        <begin position="494"/>
        <end position="639"/>
    </location>
</feature>
<dbReference type="AlphaFoldDB" id="A0AAN6GSL4"/>
<dbReference type="InterPro" id="IPR005612">
    <property type="entry name" value="CCAAT-binding_factor"/>
</dbReference>
<protein>
    <submittedName>
        <fullName evidence="4">Maturation and nuclear export of 40S ribosomal subunits interacting protein</fullName>
    </submittedName>
</protein>
<dbReference type="Pfam" id="PF03914">
    <property type="entry name" value="CBF"/>
    <property type="match status" value="1"/>
</dbReference>
<feature type="compositionally biased region" description="Basic and acidic residues" evidence="2">
    <location>
        <begin position="743"/>
        <end position="759"/>
    </location>
</feature>